<dbReference type="Proteomes" id="UP000680038">
    <property type="component" value="Unassembled WGS sequence"/>
</dbReference>
<gene>
    <name evidence="1" type="ORF">DYBT9275_05133</name>
</gene>
<protein>
    <recommendedName>
        <fullName evidence="3">ATP-binding protein</fullName>
    </recommendedName>
</protein>
<dbReference type="RefSeq" id="WP_215241378.1">
    <property type="nucleotide sequence ID" value="NZ_CAJRAF010000002.1"/>
</dbReference>
<dbReference type="EMBL" id="CAJRAF010000002">
    <property type="protein sequence ID" value="CAG5012229.1"/>
    <property type="molecule type" value="Genomic_DNA"/>
</dbReference>
<reference evidence="1" key="1">
    <citation type="submission" date="2021-04" db="EMBL/GenBank/DDBJ databases">
        <authorList>
            <person name="Rodrigo-Torres L."/>
            <person name="Arahal R. D."/>
            <person name="Lucena T."/>
        </authorList>
    </citation>
    <scope>NUCLEOTIDE SEQUENCE</scope>
    <source>
        <strain evidence="1">CECT 9275</strain>
    </source>
</reference>
<keyword evidence="2" id="KW-1185">Reference proteome</keyword>
<dbReference type="Pfam" id="PF13589">
    <property type="entry name" value="HATPase_c_3"/>
    <property type="match status" value="1"/>
</dbReference>
<name>A0A916NDP9_9BACT</name>
<evidence type="ECO:0000313" key="1">
    <source>
        <dbReference type="EMBL" id="CAG5012229.1"/>
    </source>
</evidence>
<comment type="caution">
    <text evidence="1">The sequence shown here is derived from an EMBL/GenBank/DDBJ whole genome shotgun (WGS) entry which is preliminary data.</text>
</comment>
<dbReference type="InterPro" id="IPR036890">
    <property type="entry name" value="HATPase_C_sf"/>
</dbReference>
<dbReference type="Gene3D" id="3.30.565.10">
    <property type="entry name" value="Histidine kinase-like ATPase, C-terminal domain"/>
    <property type="match status" value="1"/>
</dbReference>
<accession>A0A916NDP9</accession>
<organism evidence="1 2">
    <name type="scientific">Dyadobacter helix</name>
    <dbReference type="NCBI Taxonomy" id="2822344"/>
    <lineage>
        <taxon>Bacteria</taxon>
        <taxon>Pseudomonadati</taxon>
        <taxon>Bacteroidota</taxon>
        <taxon>Cytophagia</taxon>
        <taxon>Cytophagales</taxon>
        <taxon>Spirosomataceae</taxon>
        <taxon>Dyadobacter</taxon>
    </lineage>
</organism>
<dbReference type="SUPFAM" id="SSF55874">
    <property type="entry name" value="ATPase domain of HSP90 chaperone/DNA topoisomerase II/histidine kinase"/>
    <property type="match status" value="1"/>
</dbReference>
<proteinExistence type="predicted"/>
<evidence type="ECO:0008006" key="3">
    <source>
        <dbReference type="Google" id="ProtNLM"/>
    </source>
</evidence>
<dbReference type="AlphaFoldDB" id="A0A916NDP9"/>
<sequence length="518" mass="59257">MANFKARARAIDMLGRQQIAGIPSAISELFKNAHDAYADKVEVDYYRSDGLFVLRDDGLGMTYHDFENRWLTIGTESKMVNRRGISAPPHAADKAIRPILGEKGIGRLAIAAIGSQVLILTRAKRGEALSDLVVAYIHWRLFELPGIDLNEIEIPIRTFKDGHLPSYSDISEMVDSFAKNIDKLRYLDDEEITRFKLEFDQMRLSADEIDSYVPDMSLGGDGHGTHFLIRPANEILESDIDSSTFTRASSLEKALLGFSNVMTPDHEKPVIQTAFRDHKRIDDVIDIIDERGFFSPTEFRNADHHFSGQFNEYGQFDGEVSVYQEGAREYKIPWAGSKGKKTQCGPFKINIAYIQGKSQTSTIPTEEYNLLSNKTNRLGGLYIYKSGIRILPYGDTDYDWLEIEKRRTFKANRYYFSHRQMFGAVEIDLIKNSELSEKAGREGFRENKAYREFRDILKNMLVRFAADFFVEDGVYSGYFGEVDHLIPWQIDHLINWRPVVENASRSDSKLVNKSYNYS</sequence>
<evidence type="ECO:0000313" key="2">
    <source>
        <dbReference type="Proteomes" id="UP000680038"/>
    </source>
</evidence>